<evidence type="ECO:0000313" key="2">
    <source>
        <dbReference type="EMBL" id="KAA6362584.1"/>
    </source>
</evidence>
<keyword evidence="1" id="KW-0472">Membrane</keyword>
<dbReference type="EMBL" id="SNRW01024001">
    <property type="protein sequence ID" value="KAA6362584.1"/>
    <property type="molecule type" value="Genomic_DNA"/>
</dbReference>
<organism evidence="2 3">
    <name type="scientific">Streblomastix strix</name>
    <dbReference type="NCBI Taxonomy" id="222440"/>
    <lineage>
        <taxon>Eukaryota</taxon>
        <taxon>Metamonada</taxon>
        <taxon>Preaxostyla</taxon>
        <taxon>Oxymonadida</taxon>
        <taxon>Streblomastigidae</taxon>
        <taxon>Streblomastix</taxon>
    </lineage>
</organism>
<keyword evidence="1" id="KW-0812">Transmembrane</keyword>
<sequence>MGKGKLGYRSHRAMKEIRNFVTLKEAVIALLLLFPGLLIIMIMSEYVLTLHLNDCKHQRILYDEGFKIIFLQLSMTFIRNLYNGTMKNV</sequence>
<feature type="transmembrane region" description="Helical" evidence="1">
    <location>
        <begin position="21"/>
        <end position="44"/>
    </location>
</feature>
<evidence type="ECO:0000256" key="1">
    <source>
        <dbReference type="SAM" id="Phobius"/>
    </source>
</evidence>
<keyword evidence="1" id="KW-1133">Transmembrane helix</keyword>
<proteinExistence type="predicted"/>
<comment type="caution">
    <text evidence="2">The sequence shown here is derived from an EMBL/GenBank/DDBJ whole genome shotgun (WGS) entry which is preliminary data.</text>
</comment>
<reference evidence="2 3" key="1">
    <citation type="submission" date="2019-03" db="EMBL/GenBank/DDBJ databases">
        <title>Single cell metagenomics reveals metabolic interactions within the superorganism composed of flagellate Streblomastix strix and complex community of Bacteroidetes bacteria on its surface.</title>
        <authorList>
            <person name="Treitli S.C."/>
            <person name="Kolisko M."/>
            <person name="Husnik F."/>
            <person name="Keeling P."/>
            <person name="Hampl V."/>
        </authorList>
    </citation>
    <scope>NUCLEOTIDE SEQUENCE [LARGE SCALE GENOMIC DNA]</scope>
    <source>
        <strain evidence="2">ST1C</strain>
    </source>
</reference>
<name>A0A5J4TWA6_9EUKA</name>
<dbReference type="Proteomes" id="UP000324800">
    <property type="component" value="Unassembled WGS sequence"/>
</dbReference>
<protein>
    <submittedName>
        <fullName evidence="2">Uncharacterized protein</fullName>
    </submittedName>
</protein>
<dbReference type="AlphaFoldDB" id="A0A5J4TWA6"/>
<accession>A0A5J4TWA6</accession>
<gene>
    <name evidence="2" type="ORF">EZS28_041890</name>
</gene>
<evidence type="ECO:0000313" key="3">
    <source>
        <dbReference type="Proteomes" id="UP000324800"/>
    </source>
</evidence>